<dbReference type="InterPro" id="IPR030995">
    <property type="entry name" value="SoxZ"/>
</dbReference>
<evidence type="ECO:0000313" key="3">
    <source>
        <dbReference type="Proteomes" id="UP000601789"/>
    </source>
</evidence>
<name>A0ABS0SAM8_9HYPH</name>
<gene>
    <name evidence="2" type="primary">soxZ</name>
    <name evidence="2" type="ORF">IOD40_02350</name>
</gene>
<protein>
    <submittedName>
        <fullName evidence="2">Thiosulfate oxidation carrier complex protein SoxZ</fullName>
    </submittedName>
</protein>
<sequence length="108" mass="12186">MMSSRPRVRVPDTAKAGEIILIRALLSHPMESGQRRDSSGTIIPRKIVNSFTCTFNREPVFSCDLEPAISANPYFEFHAKIVKSGEFEFAWTDDDGTIYTHKHTIEVA</sequence>
<dbReference type="EMBL" id="JADGMQ010000001">
    <property type="protein sequence ID" value="MBI1619508.1"/>
    <property type="molecule type" value="Genomic_DNA"/>
</dbReference>
<dbReference type="InterPro" id="IPR014756">
    <property type="entry name" value="Ig_E-set"/>
</dbReference>
<dbReference type="Proteomes" id="UP000601789">
    <property type="component" value="Unassembled WGS sequence"/>
</dbReference>
<organism evidence="2 3">
    <name type="scientific">Aquamicrobium zhengzhouense</name>
    <dbReference type="NCBI Taxonomy" id="2781738"/>
    <lineage>
        <taxon>Bacteria</taxon>
        <taxon>Pseudomonadati</taxon>
        <taxon>Pseudomonadota</taxon>
        <taxon>Alphaproteobacteria</taxon>
        <taxon>Hyphomicrobiales</taxon>
        <taxon>Phyllobacteriaceae</taxon>
        <taxon>Aquamicrobium</taxon>
    </lineage>
</organism>
<dbReference type="NCBIfam" id="TIGR04490">
    <property type="entry name" value="SoxZ_true"/>
    <property type="match status" value="1"/>
</dbReference>
<accession>A0ABS0SAM8</accession>
<dbReference type="SUPFAM" id="SSF81296">
    <property type="entry name" value="E set domains"/>
    <property type="match status" value="1"/>
</dbReference>
<reference evidence="2 3" key="1">
    <citation type="submission" date="2020-10" db="EMBL/GenBank/DDBJ databases">
        <title>Aquamicrobium zhengzhouensis sp. nov., a exopolysaccharide producing bacterium isolated from farmland soil.</title>
        <authorList>
            <person name="Wang X."/>
        </authorList>
    </citation>
    <scope>NUCLEOTIDE SEQUENCE [LARGE SCALE GENOMIC DNA]</scope>
    <source>
        <strain evidence="3">cd-1</strain>
    </source>
</reference>
<evidence type="ECO:0000259" key="1">
    <source>
        <dbReference type="Pfam" id="PF08770"/>
    </source>
</evidence>
<dbReference type="InterPro" id="IPR013783">
    <property type="entry name" value="Ig-like_fold"/>
</dbReference>
<comment type="caution">
    <text evidence="2">The sequence shown here is derived from an EMBL/GenBank/DDBJ whole genome shotgun (WGS) entry which is preliminary data.</text>
</comment>
<proteinExistence type="predicted"/>
<feature type="domain" description="Sulphur oxidation protein SoxZ" evidence="1">
    <location>
        <begin position="9"/>
        <end position="102"/>
    </location>
</feature>
<keyword evidence="3" id="KW-1185">Reference proteome</keyword>
<dbReference type="Gene3D" id="2.60.40.10">
    <property type="entry name" value="Immunoglobulins"/>
    <property type="match status" value="1"/>
</dbReference>
<dbReference type="Pfam" id="PF08770">
    <property type="entry name" value="SoxZ"/>
    <property type="match status" value="1"/>
</dbReference>
<dbReference type="InterPro" id="IPR014880">
    <property type="entry name" value="SoxZ_dom"/>
</dbReference>
<evidence type="ECO:0000313" key="2">
    <source>
        <dbReference type="EMBL" id="MBI1619508.1"/>
    </source>
</evidence>